<sequence length="158" mass="16265">MPTRRVAAGEGRVKTLVTQLMSDAGAALPEAGSDNAESEKQRRKDLVRAAGRAAVEETLLAPSGGVKRSAAEMTTATLTADWLAYAEVYGSNGLAAGGAASASPRADPAPRSAPVSRDEVDEGEVSGGEEPQLPMPAVEAPHAEQEGSARRDIAMWAP</sequence>
<gene>
    <name evidence="2" type="ORF">PANT1444_LOCUS4639</name>
</gene>
<reference evidence="2" key="1">
    <citation type="submission" date="2021-01" db="EMBL/GenBank/DDBJ databases">
        <authorList>
            <person name="Corre E."/>
            <person name="Pelletier E."/>
            <person name="Niang G."/>
            <person name="Scheremetjew M."/>
            <person name="Finn R."/>
            <person name="Kale V."/>
            <person name="Holt S."/>
            <person name="Cochrane G."/>
            <person name="Meng A."/>
            <person name="Brown T."/>
            <person name="Cohen L."/>
        </authorList>
    </citation>
    <scope>NUCLEOTIDE SEQUENCE</scope>
    <source>
        <strain evidence="2">CCMP1374</strain>
    </source>
</reference>
<protein>
    <submittedName>
        <fullName evidence="2">Uncharacterized protein</fullName>
    </submittedName>
</protein>
<feature type="region of interest" description="Disordered" evidence="1">
    <location>
        <begin position="94"/>
        <end position="158"/>
    </location>
</feature>
<feature type="compositionally biased region" description="Low complexity" evidence="1">
    <location>
        <begin position="94"/>
        <end position="114"/>
    </location>
</feature>
<feature type="compositionally biased region" description="Basic and acidic residues" evidence="1">
    <location>
        <begin position="37"/>
        <end position="47"/>
    </location>
</feature>
<feature type="compositionally biased region" description="Basic and acidic residues" evidence="1">
    <location>
        <begin position="141"/>
        <end position="158"/>
    </location>
</feature>
<dbReference type="EMBL" id="HBEP01008270">
    <property type="protein sequence ID" value="CAD8476172.1"/>
    <property type="molecule type" value="Transcribed_RNA"/>
</dbReference>
<evidence type="ECO:0000313" key="2">
    <source>
        <dbReference type="EMBL" id="CAD8476172.1"/>
    </source>
</evidence>
<feature type="region of interest" description="Disordered" evidence="1">
    <location>
        <begin position="28"/>
        <end position="48"/>
    </location>
</feature>
<accession>A0A7S0E7Y6</accession>
<organism evidence="2">
    <name type="scientific">Phaeocystis antarctica</name>
    <dbReference type="NCBI Taxonomy" id="33657"/>
    <lineage>
        <taxon>Eukaryota</taxon>
        <taxon>Haptista</taxon>
        <taxon>Haptophyta</taxon>
        <taxon>Prymnesiophyceae</taxon>
        <taxon>Phaeocystales</taxon>
        <taxon>Phaeocystaceae</taxon>
        <taxon>Phaeocystis</taxon>
    </lineage>
</organism>
<proteinExistence type="predicted"/>
<evidence type="ECO:0000256" key="1">
    <source>
        <dbReference type="SAM" id="MobiDB-lite"/>
    </source>
</evidence>
<name>A0A7S0E7Y6_9EUKA</name>
<dbReference type="AlphaFoldDB" id="A0A7S0E7Y6"/>